<dbReference type="AlphaFoldDB" id="A0A160PP19"/>
<feature type="transmembrane region" description="Helical" evidence="1">
    <location>
        <begin position="26"/>
        <end position="45"/>
    </location>
</feature>
<evidence type="ECO:0000313" key="3">
    <source>
        <dbReference type="Proteomes" id="UP000218244"/>
    </source>
</evidence>
<keyword evidence="1" id="KW-0472">Membrane</keyword>
<evidence type="ECO:0000256" key="1">
    <source>
        <dbReference type="SAM" id="Phobius"/>
    </source>
</evidence>
<dbReference type="EMBL" id="AP017369">
    <property type="protein sequence ID" value="BAU95176.1"/>
    <property type="molecule type" value="Genomic_DNA"/>
</dbReference>
<name>A0A160PP19_9CORY</name>
<reference evidence="2 3" key="1">
    <citation type="submission" date="2016-02" db="EMBL/GenBank/DDBJ databases">
        <title>Corynebacterium glutamicum N24 whole genome sequencing project.</title>
        <authorList>
            <person name="Matsutani M."/>
            <person name="Nangtapong N."/>
            <person name="Yakushi T."/>
            <person name="Matsushita K."/>
        </authorList>
    </citation>
    <scope>NUCLEOTIDE SEQUENCE [LARGE SCALE GENOMIC DNA]</scope>
    <source>
        <strain evidence="2 3">N24</strain>
    </source>
</reference>
<dbReference type="RefSeq" id="WP_157736396.1">
    <property type="nucleotide sequence ID" value="NZ_AP017369.1"/>
</dbReference>
<dbReference type="Proteomes" id="UP000218244">
    <property type="component" value="Chromosome"/>
</dbReference>
<keyword evidence="1" id="KW-1133">Transmembrane helix</keyword>
<accession>A0A160PP19</accession>
<dbReference type="KEGG" id="csur:N24_0914"/>
<gene>
    <name evidence="2" type="ORF">N24_0914</name>
</gene>
<proteinExistence type="predicted"/>
<keyword evidence="3" id="KW-1185">Reference proteome</keyword>
<protein>
    <submittedName>
        <fullName evidence="2">Uncharacterized protein</fullName>
    </submittedName>
</protein>
<organism evidence="2 3">
    <name type="scientific">Corynebacterium suranareeae</name>
    <dbReference type="NCBI Taxonomy" id="2506452"/>
    <lineage>
        <taxon>Bacteria</taxon>
        <taxon>Bacillati</taxon>
        <taxon>Actinomycetota</taxon>
        <taxon>Actinomycetes</taxon>
        <taxon>Mycobacteriales</taxon>
        <taxon>Corynebacteriaceae</taxon>
        <taxon>Corynebacterium</taxon>
    </lineage>
</organism>
<evidence type="ECO:0000313" key="2">
    <source>
        <dbReference type="EMBL" id="BAU95176.1"/>
    </source>
</evidence>
<sequence>MATHTRSRSLRPEKSPLDRQFRKRDVFAVLAIPLILVVPLLFVRLDISGTSIAVIDAV</sequence>
<keyword evidence="1" id="KW-0812">Transmembrane</keyword>